<dbReference type="Proteomes" id="UP000244929">
    <property type="component" value="Chromosome"/>
</dbReference>
<protein>
    <recommendedName>
        <fullName evidence="3">Peptidase S9 prolyl oligopeptidase catalytic domain-containing protein</fullName>
    </recommendedName>
</protein>
<evidence type="ECO:0000313" key="5">
    <source>
        <dbReference type="Proteomes" id="UP000244929"/>
    </source>
</evidence>
<dbReference type="GO" id="GO:0004252">
    <property type="term" value="F:serine-type endopeptidase activity"/>
    <property type="evidence" value="ECO:0007669"/>
    <property type="project" value="TreeGrafter"/>
</dbReference>
<name>A0A2S1R0Z7_9FLAO</name>
<evidence type="ECO:0000259" key="3">
    <source>
        <dbReference type="Pfam" id="PF00326"/>
    </source>
</evidence>
<evidence type="ECO:0000313" key="4">
    <source>
        <dbReference type="EMBL" id="AWH86292.1"/>
    </source>
</evidence>
<dbReference type="OrthoDB" id="9812921at2"/>
<sequence>MGSDRSAAASPGSRTAAESEPEPTKYGVLMEAAVQHVMHCPVRKIRSVIFFILVCLVSCPAMGQAKQKKALTQDQYALWHQLFMDKFSEHGNWISYLHHYKTGSDTLFVTHTRTKRTFILPNGTKSAFIGETKFVCLLPGNVLHGINLQNGSAENTPDVEDFAISGTTIITRSTGRSGVLKFIDNQGKVKFRIPHVRQWKLNPAKTLIACITELEDTHSVQLIRIGDGTQTTLEKSRELLHFLEWQEKGQGVAFLKNPDGTDFDRGAVCYYSLAKQKMHRFVMANSVHLPKAMAVGTSLTISEDGQRIFFYMDDTLHSPDKDAKSVQVWNTTDKDVYPAKMATDGWQGYSKVAVWFPDTGECRQLTDNRMPHLLLSGDQRHAITSDPLAYAPQFKQFSDRDYVITDLADGAQHLFLEQFSGNQSYLFVSPGGKYVTYFRNGTWWNYNIRKATHHNLVLPVRASARVNDAESGSDDSFYFGIAGWDLDDSAVLLYDAYDIWKAAPDGSRAVRLTHGKETNTVFRFAKQSAAKHSKPSYDGRVSAQYDLTKPQYLTAYNEKDGNTGIFELMPGHKEKPLVYKDRRIDNFLIAQGGKHFLFMEQDFDLSPQLVTGKLGSQKQAVVATSNRQQEAYYWGRSELITYRAMGKSMSGVLIYPANYSPDRKYPMVVDIYESQEKELHVYTIPHLPASIGFNATHYMLQDYFVFLPTIVPAVGDTGNAAMACLNAAIEKVLEIGSIDKERMGLIGHSYGGFEANFIATQKHPFRTIVSGSGIIDLATNFLHVAWDYNSDDYWMYESGQMRMGKSLYEDRERYYRNSPVFLLEGVSVPMLIWTGADDRHVDAENSIKLYMALRRLRKQGVLLIYPDEKHVLSNPKNQQDLRQKIEEWFAFHLKDGPIRPWMQSDYTGNGH</sequence>
<reference evidence="4 5" key="1">
    <citation type="submission" date="2018-04" db="EMBL/GenBank/DDBJ databases">
        <title>Genome sequencing of Flavobacterium sp. HYN0059.</title>
        <authorList>
            <person name="Yi H."/>
            <person name="Baek C."/>
        </authorList>
    </citation>
    <scope>NUCLEOTIDE SEQUENCE [LARGE SCALE GENOMIC DNA]</scope>
    <source>
        <strain evidence="4 5">HYN0059</strain>
    </source>
</reference>
<dbReference type="GO" id="GO:0006508">
    <property type="term" value="P:proteolysis"/>
    <property type="evidence" value="ECO:0007669"/>
    <property type="project" value="InterPro"/>
</dbReference>
<accession>A0A2S1R0Z7</accession>
<dbReference type="SUPFAM" id="SSF82171">
    <property type="entry name" value="DPP6 N-terminal domain-like"/>
    <property type="match status" value="1"/>
</dbReference>
<dbReference type="AlphaFoldDB" id="A0A2S1R0Z7"/>
<dbReference type="PANTHER" id="PTHR42776">
    <property type="entry name" value="SERINE PEPTIDASE S9 FAMILY MEMBER"/>
    <property type="match status" value="1"/>
</dbReference>
<dbReference type="EMBL" id="CP029186">
    <property type="protein sequence ID" value="AWH86292.1"/>
    <property type="molecule type" value="Genomic_DNA"/>
</dbReference>
<dbReference type="InterPro" id="IPR001375">
    <property type="entry name" value="Peptidase_S9_cat"/>
</dbReference>
<keyword evidence="5" id="KW-1185">Reference proteome</keyword>
<dbReference type="SUPFAM" id="SSF53474">
    <property type="entry name" value="alpha/beta-Hydrolases"/>
    <property type="match status" value="1"/>
</dbReference>
<feature type="region of interest" description="Disordered" evidence="2">
    <location>
        <begin position="1"/>
        <end position="22"/>
    </location>
</feature>
<evidence type="ECO:0000256" key="1">
    <source>
        <dbReference type="ARBA" id="ARBA00022801"/>
    </source>
</evidence>
<dbReference type="Gene3D" id="3.40.50.1820">
    <property type="entry name" value="alpha/beta hydrolase"/>
    <property type="match status" value="1"/>
</dbReference>
<feature type="domain" description="Peptidase S9 prolyl oligopeptidase catalytic" evidence="3">
    <location>
        <begin position="725"/>
        <end position="894"/>
    </location>
</feature>
<dbReference type="KEGG" id="falb:HYN59_14765"/>
<evidence type="ECO:0000256" key="2">
    <source>
        <dbReference type="SAM" id="MobiDB-lite"/>
    </source>
</evidence>
<proteinExistence type="predicted"/>
<dbReference type="InterPro" id="IPR029058">
    <property type="entry name" value="AB_hydrolase_fold"/>
</dbReference>
<keyword evidence="1" id="KW-0378">Hydrolase</keyword>
<dbReference type="PANTHER" id="PTHR42776:SF4">
    <property type="entry name" value="ACYLAMINO-ACID-RELEASING ENZYME"/>
    <property type="match status" value="1"/>
</dbReference>
<dbReference type="Pfam" id="PF00326">
    <property type="entry name" value="Peptidase_S9"/>
    <property type="match status" value="1"/>
</dbReference>
<organism evidence="4 5">
    <name type="scientific">Flavobacterium album</name>
    <dbReference type="NCBI Taxonomy" id="2175091"/>
    <lineage>
        <taxon>Bacteria</taxon>
        <taxon>Pseudomonadati</taxon>
        <taxon>Bacteroidota</taxon>
        <taxon>Flavobacteriia</taxon>
        <taxon>Flavobacteriales</taxon>
        <taxon>Flavobacteriaceae</taxon>
        <taxon>Flavobacterium</taxon>
    </lineage>
</organism>
<gene>
    <name evidence="4" type="ORF">HYN59_14765</name>
</gene>